<reference evidence="3 4" key="1">
    <citation type="submission" date="2019-02" db="EMBL/GenBank/DDBJ databases">
        <title>Deep-cultivation of Planctomycetes and their phenomic and genomic characterization uncovers novel biology.</title>
        <authorList>
            <person name="Wiegand S."/>
            <person name="Jogler M."/>
            <person name="Boedeker C."/>
            <person name="Pinto D."/>
            <person name="Vollmers J."/>
            <person name="Rivas-Marin E."/>
            <person name="Kohn T."/>
            <person name="Peeters S.H."/>
            <person name="Heuer A."/>
            <person name="Rast P."/>
            <person name="Oberbeckmann S."/>
            <person name="Bunk B."/>
            <person name="Jeske O."/>
            <person name="Meyerdierks A."/>
            <person name="Storesund J.E."/>
            <person name="Kallscheuer N."/>
            <person name="Luecker S."/>
            <person name="Lage O.M."/>
            <person name="Pohl T."/>
            <person name="Merkel B.J."/>
            <person name="Hornburger P."/>
            <person name="Mueller R.-W."/>
            <person name="Bruemmer F."/>
            <person name="Labrenz M."/>
            <person name="Spormann A.M."/>
            <person name="Op Den Camp H."/>
            <person name="Overmann J."/>
            <person name="Amann R."/>
            <person name="Jetten M.S.M."/>
            <person name="Mascher T."/>
            <person name="Medema M.H."/>
            <person name="Devos D.P."/>
            <person name="Kaster A.-K."/>
            <person name="Ovreas L."/>
            <person name="Rohde M."/>
            <person name="Galperin M.Y."/>
            <person name="Jogler C."/>
        </authorList>
    </citation>
    <scope>NUCLEOTIDE SEQUENCE [LARGE SCALE GENOMIC DNA]</scope>
    <source>
        <strain evidence="3 4">Pan54</strain>
    </source>
</reference>
<dbReference type="Gene3D" id="3.90.10.10">
    <property type="entry name" value="Cytochrome C3"/>
    <property type="match status" value="1"/>
</dbReference>
<keyword evidence="2" id="KW-0812">Transmembrane</keyword>
<sequence>MSRKRSWELFNTAKYQHPECKWNCGHLAEGHPCEIGPNAKGECCVQKICSPYFDGNTWHCIRPNAFGGKCHEGPIPASPCPDKNATCPHIPTSCQPVRSLRSKRRLLTGLTIAISLGFCLIILGGSGRGSIHNVLNTSSVISPGPLSSSHAAIESGCQACHTAASQSPENLLGFALGGNHGIQESQKCIDCHDDFGKHALMAHSLPRETTIALTTYLKSKSVEPQHTIRQSLARMLTSHETTDAGELACATCHQEHHGNSHDLTKLTNAQCQSCHQQTFHSFASGHPEIKPPSRAGIHFDHVTHLKHHFQNYERLMPNGIPQNNCSDCHTLSSNRATLDLASYKQMCGSCHDSQIRDFNMPSPMRLDHFEFLKSIPEINEMPSKIATTQLSPLSKILGFEVPLFLEMMLAADESSVQVLQSLSQGTNEQETDQLNQVRTIIVANWNRLIQELNTTKSAAVLRRLQIICPPNTNPQQIQDCVEALNSSLFFQAIARYQTIRNSENPVTDEEVIGNWAIVKSRSALIYRASEHEDRLLKTWLDLLASQAAEHEKNTSSYSQNLFMRMFQERVTPGATGRCMKCHTFDKTSDGSFAINWESSHEMKSKREFTFFSHGPHLTFISSQTQSSEQNPSRIQDCQSCHPLNPADPQFVNPAFSQTDGMPHSDNNYHSTLGLISPSKQNCANCHQKQLAGDNCLQCHNYHIHP</sequence>
<evidence type="ECO:0000256" key="2">
    <source>
        <dbReference type="SAM" id="Phobius"/>
    </source>
</evidence>
<keyword evidence="4" id="KW-1185">Reference proteome</keyword>
<dbReference type="EMBL" id="SJPG01000001">
    <property type="protein sequence ID" value="TWT61337.1"/>
    <property type="molecule type" value="Genomic_DNA"/>
</dbReference>
<dbReference type="Proteomes" id="UP000316095">
    <property type="component" value="Unassembled WGS sequence"/>
</dbReference>
<keyword evidence="2" id="KW-0472">Membrane</keyword>
<feature type="transmembrane region" description="Helical" evidence="2">
    <location>
        <begin position="106"/>
        <end position="125"/>
    </location>
</feature>
<accession>A0A5C5XE69</accession>
<dbReference type="InterPro" id="IPR036280">
    <property type="entry name" value="Multihaem_cyt_sf"/>
</dbReference>
<dbReference type="Gene3D" id="1.10.780.10">
    <property type="entry name" value="Hydroxylamine Oxidoreductase, Chain A, domain 1"/>
    <property type="match status" value="1"/>
</dbReference>
<dbReference type="PANTHER" id="PTHR35038">
    <property type="entry name" value="DISSIMILATORY SULFITE REDUCTASE SIRA"/>
    <property type="match status" value="1"/>
</dbReference>
<organism evidence="3 4">
    <name type="scientific">Rubinisphaera italica</name>
    <dbReference type="NCBI Taxonomy" id="2527969"/>
    <lineage>
        <taxon>Bacteria</taxon>
        <taxon>Pseudomonadati</taxon>
        <taxon>Planctomycetota</taxon>
        <taxon>Planctomycetia</taxon>
        <taxon>Planctomycetales</taxon>
        <taxon>Planctomycetaceae</taxon>
        <taxon>Rubinisphaera</taxon>
    </lineage>
</organism>
<keyword evidence="1" id="KW-0732">Signal</keyword>
<dbReference type="PANTHER" id="PTHR35038:SF10">
    <property type="entry name" value="HIGH-MOLECULAR-WEIGHT CYTOCHROME C"/>
    <property type="match status" value="1"/>
</dbReference>
<protein>
    <submittedName>
        <fullName evidence="3">Doubled CXXCH motif</fullName>
    </submittedName>
</protein>
<evidence type="ECO:0000313" key="4">
    <source>
        <dbReference type="Proteomes" id="UP000316095"/>
    </source>
</evidence>
<proteinExistence type="predicted"/>
<dbReference type="AlphaFoldDB" id="A0A5C5XE69"/>
<dbReference type="SUPFAM" id="SSF48695">
    <property type="entry name" value="Multiheme cytochromes"/>
    <property type="match status" value="2"/>
</dbReference>
<name>A0A5C5XE69_9PLAN</name>
<gene>
    <name evidence="3" type="ORF">Pan54_20730</name>
</gene>
<evidence type="ECO:0000313" key="3">
    <source>
        <dbReference type="EMBL" id="TWT61337.1"/>
    </source>
</evidence>
<evidence type="ECO:0000256" key="1">
    <source>
        <dbReference type="ARBA" id="ARBA00022729"/>
    </source>
</evidence>
<dbReference type="InterPro" id="IPR051829">
    <property type="entry name" value="Multiheme_Cytochr_ET"/>
</dbReference>
<comment type="caution">
    <text evidence="3">The sequence shown here is derived from an EMBL/GenBank/DDBJ whole genome shotgun (WGS) entry which is preliminary data.</text>
</comment>
<keyword evidence="2" id="KW-1133">Transmembrane helix</keyword>